<evidence type="ECO:0000256" key="4">
    <source>
        <dbReference type="ARBA" id="ARBA00022968"/>
    </source>
</evidence>
<dbReference type="InterPro" id="IPR000402">
    <property type="entry name" value="Na/K_ATPase_sub_beta"/>
</dbReference>
<evidence type="ECO:0000256" key="7">
    <source>
        <dbReference type="SAM" id="MobiDB-lite"/>
    </source>
</evidence>
<keyword evidence="4" id="KW-0735">Signal-anchor</keyword>
<comment type="caution">
    <text evidence="9">The sequence shown here is derived from an EMBL/GenBank/DDBJ whole genome shotgun (WGS) entry which is preliminary data.</text>
</comment>
<keyword evidence="10" id="KW-1185">Reference proteome</keyword>
<dbReference type="Gene3D" id="2.60.40.1660">
    <property type="entry name" value="Na, k-atpase alpha subunit"/>
    <property type="match status" value="1"/>
</dbReference>
<dbReference type="Pfam" id="PF00287">
    <property type="entry name" value="Na_K-ATPase"/>
    <property type="match status" value="1"/>
</dbReference>
<dbReference type="Proteomes" id="UP001054945">
    <property type="component" value="Unassembled WGS sequence"/>
</dbReference>
<dbReference type="EMBL" id="BPLR01018031">
    <property type="protein sequence ID" value="GIY96324.1"/>
    <property type="molecule type" value="Genomic_DNA"/>
</dbReference>
<reference evidence="9 10" key="1">
    <citation type="submission" date="2021-06" db="EMBL/GenBank/DDBJ databases">
        <title>Caerostris extrusa draft genome.</title>
        <authorList>
            <person name="Kono N."/>
            <person name="Arakawa K."/>
        </authorList>
    </citation>
    <scope>NUCLEOTIDE SEQUENCE [LARGE SCALE GENOMIC DNA]</scope>
</reference>
<organism evidence="9 10">
    <name type="scientific">Caerostris extrusa</name>
    <name type="common">Bark spider</name>
    <name type="synonym">Caerostris bankana</name>
    <dbReference type="NCBI Taxonomy" id="172846"/>
    <lineage>
        <taxon>Eukaryota</taxon>
        <taxon>Metazoa</taxon>
        <taxon>Ecdysozoa</taxon>
        <taxon>Arthropoda</taxon>
        <taxon>Chelicerata</taxon>
        <taxon>Arachnida</taxon>
        <taxon>Araneae</taxon>
        <taxon>Araneomorphae</taxon>
        <taxon>Entelegynae</taxon>
        <taxon>Araneoidea</taxon>
        <taxon>Araneidae</taxon>
        <taxon>Caerostris</taxon>
    </lineage>
</organism>
<protein>
    <submittedName>
        <fullName evidence="9">Uncharacterized protein</fullName>
    </submittedName>
</protein>
<gene>
    <name evidence="9" type="primary">X975_12134</name>
    <name evidence="9" type="ORF">CEXT_343401</name>
</gene>
<dbReference type="GO" id="GO:0006813">
    <property type="term" value="P:potassium ion transport"/>
    <property type="evidence" value="ECO:0007669"/>
    <property type="project" value="InterPro"/>
</dbReference>
<evidence type="ECO:0000256" key="1">
    <source>
        <dbReference type="ARBA" id="ARBA00004606"/>
    </source>
</evidence>
<evidence type="ECO:0000256" key="8">
    <source>
        <dbReference type="SAM" id="Phobius"/>
    </source>
</evidence>
<evidence type="ECO:0000256" key="5">
    <source>
        <dbReference type="ARBA" id="ARBA00022989"/>
    </source>
</evidence>
<evidence type="ECO:0000313" key="9">
    <source>
        <dbReference type="EMBL" id="GIY96324.1"/>
    </source>
</evidence>
<keyword evidence="5 8" id="KW-1133">Transmembrane helix</keyword>
<evidence type="ECO:0000256" key="3">
    <source>
        <dbReference type="ARBA" id="ARBA00022692"/>
    </source>
</evidence>
<sequence>MQITNYVFLRLPTMHHTQSYPVTAPVSLPQPHVSYATKQNNNILCSGWCPFVAAGVVAVTFLLCVFLYGGGKLFPKAVDRTANLVPIVKQGSLQLYPFLERSDNGIESRYSTRLPPGNLSRIVGAFDDLLRKYPESHGKVYRNCWLENPSPDHPCFYDNSWLSEMCTRQNSYGYEESGGYYSPCFILRLEKTADWVPRFTDFVPSEISDHYDPSFTPVLCFVKKTRGLATLPNLQVYPPKRLLPPLLPRLQVRSRALPAAHGRRQAHQGPQGGQRHRGVLARHSRCLPAVEQGRAVVTFSNSLNHFASLIPTVKTESWYKKSSSFYARA</sequence>
<dbReference type="GO" id="GO:0005890">
    <property type="term" value="C:sodium:potassium-exchanging ATPase complex"/>
    <property type="evidence" value="ECO:0007669"/>
    <property type="project" value="InterPro"/>
</dbReference>
<keyword evidence="6 8" id="KW-0472">Membrane</keyword>
<evidence type="ECO:0000256" key="2">
    <source>
        <dbReference type="ARBA" id="ARBA00005876"/>
    </source>
</evidence>
<evidence type="ECO:0000256" key="6">
    <source>
        <dbReference type="ARBA" id="ARBA00023136"/>
    </source>
</evidence>
<comment type="similarity">
    <text evidence="2">Belongs to the X(+)/potassium ATPases subunit beta family.</text>
</comment>
<feature type="region of interest" description="Disordered" evidence="7">
    <location>
        <begin position="258"/>
        <end position="278"/>
    </location>
</feature>
<accession>A0AAV4XNT4</accession>
<comment type="subcellular location">
    <subcellularLocation>
        <location evidence="1">Membrane</location>
        <topology evidence="1">Single-pass type II membrane protein</topology>
    </subcellularLocation>
</comment>
<feature type="transmembrane region" description="Helical" evidence="8">
    <location>
        <begin position="51"/>
        <end position="70"/>
    </location>
</feature>
<proteinExistence type="inferred from homology"/>
<dbReference type="AlphaFoldDB" id="A0AAV4XNT4"/>
<dbReference type="GO" id="GO:0006814">
    <property type="term" value="P:sodium ion transport"/>
    <property type="evidence" value="ECO:0007669"/>
    <property type="project" value="InterPro"/>
</dbReference>
<dbReference type="InterPro" id="IPR038702">
    <property type="entry name" value="Na/K_ATPase_sub_beta_sf"/>
</dbReference>
<evidence type="ECO:0000313" key="10">
    <source>
        <dbReference type="Proteomes" id="UP001054945"/>
    </source>
</evidence>
<keyword evidence="3 8" id="KW-0812">Transmembrane</keyword>
<name>A0AAV4XNT4_CAEEX</name>